<keyword evidence="1" id="KW-0611">Plant defense</keyword>
<gene>
    <name evidence="4" type="ORF">THAPS_263096</name>
</gene>
<dbReference type="RefSeq" id="XP_002296081.1">
    <property type="nucleotide sequence ID" value="XM_002296045.1"/>
</dbReference>
<dbReference type="GO" id="GO:0016998">
    <property type="term" value="P:cell wall macromolecule catabolic process"/>
    <property type="evidence" value="ECO:0007669"/>
    <property type="project" value="InterPro"/>
</dbReference>
<reference evidence="4 5" key="2">
    <citation type="journal article" date="2008" name="Nature">
        <title>The Phaeodactylum genome reveals the evolutionary history of diatom genomes.</title>
        <authorList>
            <person name="Bowler C."/>
            <person name="Allen A.E."/>
            <person name="Badger J.H."/>
            <person name="Grimwood J."/>
            <person name="Jabbari K."/>
            <person name="Kuo A."/>
            <person name="Maheswari U."/>
            <person name="Martens C."/>
            <person name="Maumus F."/>
            <person name="Otillar R.P."/>
            <person name="Rayko E."/>
            <person name="Salamov A."/>
            <person name="Vandepoele K."/>
            <person name="Beszteri B."/>
            <person name="Gruber A."/>
            <person name="Heijde M."/>
            <person name="Katinka M."/>
            <person name="Mock T."/>
            <person name="Valentin K."/>
            <person name="Verret F."/>
            <person name="Berges J.A."/>
            <person name="Brownlee C."/>
            <person name="Cadoret J.P."/>
            <person name="Chiovitti A."/>
            <person name="Choi C.J."/>
            <person name="Coesel S."/>
            <person name="De Martino A."/>
            <person name="Detter J.C."/>
            <person name="Durkin C."/>
            <person name="Falciatore A."/>
            <person name="Fournet J."/>
            <person name="Haruta M."/>
            <person name="Huysman M.J."/>
            <person name="Jenkins B.D."/>
            <person name="Jiroutova K."/>
            <person name="Jorgensen R.E."/>
            <person name="Joubert Y."/>
            <person name="Kaplan A."/>
            <person name="Kroger N."/>
            <person name="Kroth P.G."/>
            <person name="La Roche J."/>
            <person name="Lindquist E."/>
            <person name="Lommer M."/>
            <person name="Martin-Jezequel V."/>
            <person name="Lopez P.J."/>
            <person name="Lucas S."/>
            <person name="Mangogna M."/>
            <person name="McGinnis K."/>
            <person name="Medlin L.K."/>
            <person name="Montsant A."/>
            <person name="Oudot-Le Secq M.P."/>
            <person name="Napoli C."/>
            <person name="Obornik M."/>
            <person name="Parker M.S."/>
            <person name="Petit J.L."/>
            <person name="Porcel B.M."/>
            <person name="Poulsen N."/>
            <person name="Robison M."/>
            <person name="Rychlewski L."/>
            <person name="Rynearson T.A."/>
            <person name="Schmutz J."/>
            <person name="Shapiro H."/>
            <person name="Siaut M."/>
            <person name="Stanley M."/>
            <person name="Sussman M.R."/>
            <person name="Taylor A.R."/>
            <person name="Vardi A."/>
            <person name="von Dassow P."/>
            <person name="Vyverman W."/>
            <person name="Willis A."/>
            <person name="Wyrwicz L.S."/>
            <person name="Rokhsar D.S."/>
            <person name="Weissenbach J."/>
            <person name="Armbrust E.V."/>
            <person name="Green B.R."/>
            <person name="Van de Peer Y."/>
            <person name="Grigoriev I.V."/>
        </authorList>
    </citation>
    <scope>NUCLEOTIDE SEQUENCE [LARGE SCALE GENOMIC DNA]</scope>
    <source>
        <strain evidence="4 5">CCMP1335</strain>
    </source>
</reference>
<keyword evidence="2" id="KW-1015">Disulfide bond</keyword>
<dbReference type="Proteomes" id="UP000001449">
    <property type="component" value="Chromosome 7"/>
</dbReference>
<evidence type="ECO:0000256" key="1">
    <source>
        <dbReference type="ARBA" id="ARBA00022821"/>
    </source>
</evidence>
<dbReference type="GO" id="GO:0006032">
    <property type="term" value="P:chitin catabolic process"/>
    <property type="evidence" value="ECO:0007669"/>
    <property type="project" value="InterPro"/>
</dbReference>
<organism evidence="4 5">
    <name type="scientific">Thalassiosira pseudonana</name>
    <name type="common">Marine diatom</name>
    <name type="synonym">Cyclotella nana</name>
    <dbReference type="NCBI Taxonomy" id="35128"/>
    <lineage>
        <taxon>Eukaryota</taxon>
        <taxon>Sar</taxon>
        <taxon>Stramenopiles</taxon>
        <taxon>Ochrophyta</taxon>
        <taxon>Bacillariophyta</taxon>
        <taxon>Coscinodiscophyceae</taxon>
        <taxon>Thalassiosirophycidae</taxon>
        <taxon>Thalassiosirales</taxon>
        <taxon>Thalassiosiraceae</taxon>
        <taxon>Thalassiosira</taxon>
    </lineage>
</organism>
<evidence type="ECO:0000256" key="2">
    <source>
        <dbReference type="ARBA" id="ARBA00023157"/>
    </source>
</evidence>
<dbReference type="PANTHER" id="PTHR22595">
    <property type="entry name" value="CHITINASE-RELATED"/>
    <property type="match status" value="1"/>
</dbReference>
<dbReference type="EC" id="3.2.1.14" evidence="4"/>
<keyword evidence="5" id="KW-1185">Reference proteome</keyword>
<dbReference type="SUPFAM" id="SSF53955">
    <property type="entry name" value="Lysozyme-like"/>
    <property type="match status" value="1"/>
</dbReference>
<dbReference type="PANTHER" id="PTHR22595:SF79">
    <property type="entry name" value="CHITINASE 12"/>
    <property type="match status" value="1"/>
</dbReference>
<dbReference type="Gene3D" id="3.30.20.10">
    <property type="entry name" value="Endochitinase, domain 2"/>
    <property type="match status" value="1"/>
</dbReference>
<feature type="domain" description="Glycoside hydrolase family 19 catalytic" evidence="3">
    <location>
        <begin position="1"/>
        <end position="121"/>
    </location>
</feature>
<protein>
    <submittedName>
        <fullName evidence="4">Chitinase</fullName>
        <ecNumber evidence="4">3.2.1.14</ecNumber>
    </submittedName>
</protein>
<accession>B5YMF3</accession>
<dbReference type="InterPro" id="IPR023346">
    <property type="entry name" value="Lysozyme-like_dom_sf"/>
</dbReference>
<dbReference type="EMBL" id="CP001160">
    <property type="protein sequence ID" value="ACI64798.1"/>
    <property type="molecule type" value="Genomic_DNA"/>
</dbReference>
<keyword evidence="4" id="KW-0326">Glycosidase</keyword>
<dbReference type="GeneID" id="7446214"/>
<name>B5YMF3_THAPS</name>
<keyword evidence="4" id="KW-0378">Hydrolase</keyword>
<dbReference type="AlphaFoldDB" id="B5YMF3"/>
<dbReference type="eggNOG" id="KOG4742">
    <property type="taxonomic scope" value="Eukaryota"/>
</dbReference>
<dbReference type="GO" id="GO:0006952">
    <property type="term" value="P:defense response"/>
    <property type="evidence" value="ECO:0007669"/>
    <property type="project" value="UniProtKB-KW"/>
</dbReference>
<dbReference type="InterPro" id="IPR000726">
    <property type="entry name" value="Glyco_hydro_19_cat"/>
</dbReference>
<dbReference type="KEGG" id="tps:THAPS_263096"/>
<feature type="non-terminal residue" evidence="4">
    <location>
        <position position="143"/>
    </location>
</feature>
<sequence>RKKELAAFLGHTLHESDEWKAAREYLMCADNKEVDGETFCKPCTTDEFDWDNFKCTGNVFFGRGAIQTSWNYNYRAASEALAGDASLFCDNPDLVATEPEYAWGAGVFFWMENLKEETTCHIESLRSHDFGGTLNNINGGLEC</sequence>
<evidence type="ECO:0000313" key="4">
    <source>
        <dbReference type="EMBL" id="ACI64798.1"/>
    </source>
</evidence>
<dbReference type="CDD" id="cd00325">
    <property type="entry name" value="chitinase_GH19"/>
    <property type="match status" value="1"/>
</dbReference>
<proteinExistence type="predicted"/>
<dbReference type="Gene3D" id="1.10.530.10">
    <property type="match status" value="1"/>
</dbReference>
<feature type="non-terminal residue" evidence="4">
    <location>
        <position position="1"/>
    </location>
</feature>
<dbReference type="CAZy" id="GH19">
    <property type="family name" value="Glycoside Hydrolase Family 19"/>
</dbReference>
<reference evidence="4 5" key="1">
    <citation type="journal article" date="2004" name="Science">
        <title>The genome of the diatom Thalassiosira pseudonana: ecology, evolution, and metabolism.</title>
        <authorList>
            <person name="Armbrust E.V."/>
            <person name="Berges J.A."/>
            <person name="Bowler C."/>
            <person name="Green B.R."/>
            <person name="Martinez D."/>
            <person name="Putnam N.H."/>
            <person name="Zhou S."/>
            <person name="Allen A.E."/>
            <person name="Apt K.E."/>
            <person name="Bechner M."/>
            <person name="Brzezinski M.A."/>
            <person name="Chaal B.K."/>
            <person name="Chiovitti A."/>
            <person name="Davis A.K."/>
            <person name="Demarest M.S."/>
            <person name="Detter J.C."/>
            <person name="Glavina T."/>
            <person name="Goodstein D."/>
            <person name="Hadi M.Z."/>
            <person name="Hellsten U."/>
            <person name="Hildebrand M."/>
            <person name="Jenkins B.D."/>
            <person name="Jurka J."/>
            <person name="Kapitonov V.V."/>
            <person name="Kroger N."/>
            <person name="Lau W.W."/>
            <person name="Lane T.W."/>
            <person name="Larimer F.W."/>
            <person name="Lippmeier J.C."/>
            <person name="Lucas S."/>
            <person name="Medina M."/>
            <person name="Montsant A."/>
            <person name="Obornik M."/>
            <person name="Parker M.S."/>
            <person name="Palenik B."/>
            <person name="Pazour G.J."/>
            <person name="Richardson P.M."/>
            <person name="Rynearson T.A."/>
            <person name="Saito M.A."/>
            <person name="Schwartz D.C."/>
            <person name="Thamatrakoln K."/>
            <person name="Valentin K."/>
            <person name="Vardi A."/>
            <person name="Wilkerson F.P."/>
            <person name="Rokhsar D.S."/>
        </authorList>
    </citation>
    <scope>NUCLEOTIDE SEQUENCE [LARGE SCALE GENOMIC DNA]</scope>
    <source>
        <strain evidence="4 5">CCMP1335</strain>
    </source>
</reference>
<dbReference type="PaxDb" id="35128-Thaps263096"/>
<dbReference type="HOGENOM" id="CLU_115693_0_0_1"/>
<dbReference type="InParanoid" id="B5YMF3"/>
<evidence type="ECO:0000313" key="5">
    <source>
        <dbReference type="Proteomes" id="UP000001449"/>
    </source>
</evidence>
<evidence type="ECO:0000259" key="3">
    <source>
        <dbReference type="Pfam" id="PF00182"/>
    </source>
</evidence>
<dbReference type="GO" id="GO:0008843">
    <property type="term" value="F:endochitinase activity"/>
    <property type="evidence" value="ECO:0007669"/>
    <property type="project" value="UniProtKB-EC"/>
</dbReference>
<dbReference type="Pfam" id="PF00182">
    <property type="entry name" value="Glyco_hydro_19"/>
    <property type="match status" value="1"/>
</dbReference>